<proteinExistence type="predicted"/>
<evidence type="ECO:0000256" key="2">
    <source>
        <dbReference type="SAM" id="SignalP"/>
    </source>
</evidence>
<sequence>MKNKLVYLTVLGIVLFNTMTIFAQGPGDEGDGGGLEGGDPAPAPIDTKLYVLTFIALVYGYYLLKGNKQKA</sequence>
<reference evidence="3 4" key="1">
    <citation type="submission" date="2016-11" db="EMBL/GenBank/DDBJ databases">
        <authorList>
            <person name="Jaros S."/>
            <person name="Januszkiewicz K."/>
            <person name="Wedrychowicz H."/>
        </authorList>
    </citation>
    <scope>NUCLEOTIDE SEQUENCE [LARGE SCALE GENOMIC DNA]</scope>
    <source>
        <strain evidence="3 4">DSM 25660</strain>
    </source>
</reference>
<feature type="signal peptide" evidence="2">
    <location>
        <begin position="1"/>
        <end position="23"/>
    </location>
</feature>
<dbReference type="AlphaFoldDB" id="A0A1M5BK04"/>
<dbReference type="RefSeq" id="WP_073363360.1">
    <property type="nucleotide sequence ID" value="NZ_FQVQ01000008.1"/>
</dbReference>
<dbReference type="EMBL" id="FQVQ01000008">
    <property type="protein sequence ID" value="SHF42567.1"/>
    <property type="molecule type" value="Genomic_DNA"/>
</dbReference>
<keyword evidence="1" id="KW-0472">Membrane</keyword>
<evidence type="ECO:0008006" key="5">
    <source>
        <dbReference type="Google" id="ProtNLM"/>
    </source>
</evidence>
<organism evidence="3 4">
    <name type="scientific">Flavobacterium fontis</name>
    <dbReference type="NCBI Taxonomy" id="1124188"/>
    <lineage>
        <taxon>Bacteria</taxon>
        <taxon>Pseudomonadati</taxon>
        <taxon>Bacteroidota</taxon>
        <taxon>Flavobacteriia</taxon>
        <taxon>Flavobacteriales</taxon>
        <taxon>Flavobacteriaceae</taxon>
        <taxon>Flavobacterium</taxon>
    </lineage>
</organism>
<evidence type="ECO:0000256" key="1">
    <source>
        <dbReference type="SAM" id="Phobius"/>
    </source>
</evidence>
<protein>
    <recommendedName>
        <fullName evidence="5">Signal peptidase</fullName>
    </recommendedName>
</protein>
<keyword evidence="1" id="KW-0812">Transmembrane</keyword>
<evidence type="ECO:0000313" key="3">
    <source>
        <dbReference type="EMBL" id="SHF42567.1"/>
    </source>
</evidence>
<keyword evidence="4" id="KW-1185">Reference proteome</keyword>
<feature type="chain" id="PRO_5012047623" description="Signal peptidase" evidence="2">
    <location>
        <begin position="24"/>
        <end position="71"/>
    </location>
</feature>
<dbReference type="Proteomes" id="UP000184147">
    <property type="component" value="Unassembled WGS sequence"/>
</dbReference>
<accession>A0A1M5BK04</accession>
<evidence type="ECO:0000313" key="4">
    <source>
        <dbReference type="Proteomes" id="UP000184147"/>
    </source>
</evidence>
<keyword evidence="1" id="KW-1133">Transmembrane helix</keyword>
<name>A0A1M5BK04_9FLAO</name>
<gene>
    <name evidence="3" type="ORF">SAMN05444377_108115</name>
</gene>
<feature type="transmembrane region" description="Helical" evidence="1">
    <location>
        <begin position="47"/>
        <end position="64"/>
    </location>
</feature>
<keyword evidence="2" id="KW-0732">Signal</keyword>